<name>A0A0D0AXG7_9AGAM</name>
<accession>A0A0D0AXG7</accession>
<dbReference type="Gene3D" id="3.40.50.300">
    <property type="entry name" value="P-loop containing nucleotide triphosphate hydrolases"/>
    <property type="match status" value="1"/>
</dbReference>
<evidence type="ECO:0000313" key="4">
    <source>
        <dbReference type="Proteomes" id="UP000054485"/>
    </source>
</evidence>
<dbReference type="InterPro" id="IPR006073">
    <property type="entry name" value="GTP-bd"/>
</dbReference>
<dbReference type="HOGENOM" id="CLU_023805_2_2_1"/>
<evidence type="ECO:0000256" key="1">
    <source>
        <dbReference type="SAM" id="Phobius"/>
    </source>
</evidence>
<keyword evidence="1" id="KW-0812">Transmembrane</keyword>
<dbReference type="AlphaFoldDB" id="A0A0D0AXG7"/>
<dbReference type="EMBL" id="KN835360">
    <property type="protein sequence ID" value="KIK39067.1"/>
    <property type="molecule type" value="Genomic_DNA"/>
</dbReference>
<feature type="domain" description="G" evidence="2">
    <location>
        <begin position="146"/>
        <end position="221"/>
    </location>
</feature>
<organism evidence="3 4">
    <name type="scientific">Suillus luteus UH-Slu-Lm8-n1</name>
    <dbReference type="NCBI Taxonomy" id="930992"/>
    <lineage>
        <taxon>Eukaryota</taxon>
        <taxon>Fungi</taxon>
        <taxon>Dikarya</taxon>
        <taxon>Basidiomycota</taxon>
        <taxon>Agaricomycotina</taxon>
        <taxon>Agaricomycetes</taxon>
        <taxon>Agaricomycetidae</taxon>
        <taxon>Boletales</taxon>
        <taxon>Suillineae</taxon>
        <taxon>Suillaceae</taxon>
        <taxon>Suillus</taxon>
    </lineage>
</organism>
<evidence type="ECO:0000313" key="3">
    <source>
        <dbReference type="EMBL" id="KIK39067.1"/>
    </source>
</evidence>
<keyword evidence="4" id="KW-1185">Reference proteome</keyword>
<dbReference type="OrthoDB" id="391988at2759"/>
<dbReference type="InParanoid" id="A0A0D0AXG7"/>
<dbReference type="InterPro" id="IPR027417">
    <property type="entry name" value="P-loop_NTPase"/>
</dbReference>
<reference evidence="4" key="2">
    <citation type="submission" date="2015-01" db="EMBL/GenBank/DDBJ databases">
        <title>Evolutionary Origins and Diversification of the Mycorrhizal Mutualists.</title>
        <authorList>
            <consortium name="DOE Joint Genome Institute"/>
            <consortium name="Mycorrhizal Genomics Consortium"/>
            <person name="Kohler A."/>
            <person name="Kuo A."/>
            <person name="Nagy L.G."/>
            <person name="Floudas D."/>
            <person name="Copeland A."/>
            <person name="Barry K.W."/>
            <person name="Cichocki N."/>
            <person name="Veneault-Fourrey C."/>
            <person name="LaButti K."/>
            <person name="Lindquist E.A."/>
            <person name="Lipzen A."/>
            <person name="Lundell T."/>
            <person name="Morin E."/>
            <person name="Murat C."/>
            <person name="Riley R."/>
            <person name="Ohm R."/>
            <person name="Sun H."/>
            <person name="Tunlid A."/>
            <person name="Henrissat B."/>
            <person name="Grigoriev I.V."/>
            <person name="Hibbett D.S."/>
            <person name="Martin F."/>
        </authorList>
    </citation>
    <scope>NUCLEOTIDE SEQUENCE [LARGE SCALE GENOMIC DNA]</scope>
    <source>
        <strain evidence="4">UH-Slu-Lm8-n1</strain>
    </source>
</reference>
<gene>
    <name evidence="3" type="ORF">CY34DRAFT_808695</name>
</gene>
<keyword evidence="1" id="KW-0472">Membrane</keyword>
<reference evidence="3 4" key="1">
    <citation type="submission" date="2014-04" db="EMBL/GenBank/DDBJ databases">
        <authorList>
            <consortium name="DOE Joint Genome Institute"/>
            <person name="Kuo A."/>
            <person name="Ruytinx J."/>
            <person name="Rineau F."/>
            <person name="Colpaert J."/>
            <person name="Kohler A."/>
            <person name="Nagy L.G."/>
            <person name="Floudas D."/>
            <person name="Copeland A."/>
            <person name="Barry K.W."/>
            <person name="Cichocki N."/>
            <person name="Veneault-Fourrey C."/>
            <person name="LaButti K."/>
            <person name="Lindquist E.A."/>
            <person name="Lipzen A."/>
            <person name="Lundell T."/>
            <person name="Morin E."/>
            <person name="Murat C."/>
            <person name="Sun H."/>
            <person name="Tunlid A."/>
            <person name="Henrissat B."/>
            <person name="Grigoriev I.V."/>
            <person name="Hibbett D.S."/>
            <person name="Martin F."/>
            <person name="Nordberg H.P."/>
            <person name="Cantor M.N."/>
            <person name="Hua S.X."/>
        </authorList>
    </citation>
    <scope>NUCLEOTIDE SEQUENCE [LARGE SCALE GENOMIC DNA]</scope>
    <source>
        <strain evidence="3 4">UH-Slu-Lm8-n1</strain>
    </source>
</reference>
<protein>
    <recommendedName>
        <fullName evidence="2">G domain-containing protein</fullName>
    </recommendedName>
</protein>
<proteinExistence type="predicted"/>
<feature type="transmembrane region" description="Helical" evidence="1">
    <location>
        <begin position="503"/>
        <end position="524"/>
    </location>
</feature>
<evidence type="ECO:0000259" key="2">
    <source>
        <dbReference type="Pfam" id="PF01926"/>
    </source>
</evidence>
<sequence length="608" mass="67859">MVNTSTALCTLHISGISIDFSNSEKNVESAAARIGELLEPIERDGRKIMRQTFSPPIKLSLGDTFSLRLRYRRRFRNIGHEDIQFDLQDMIRPSDGRQEYHKSHENIKIVVVLSGGATSEPEPTSDTTPELQPETDEIIQICPRFRILVIGKTGVGKSSLINRAFGVHDAIASTHKPGEADIDHEFISPQNNRFVLHDSKGFEPGEEGNVNIVRDFIERRRNMAALKDKLHAVWLCFEIPRAGGRLLETGTEDFLTLKRGGKLGNIPVVVVFTKYDRFINRVNRTLDESSLVGLSPNAIKELIKNKADAELKEICIGPLEKYAGSDVPHATVSTKADHEETLARLIQITEERVCKHVATEASVMTSIAQRVDPALKFKASIDVGKRRYWKALASCAAFQDRTTWDCLRVLHTDIVRVWNFHDPHGYLYSDDFRKMVVNMVDKLDIGPTTNPDRTVAIGLSTVGAVAGIVSVLAGPAAPIVVPIVAGVVVAKWVYDVYKLSGVVLQRFIAYIVDLTLVLQTLYLVSEGQELSRRVIKLAVASYYASPTSGEVHNRIQGYDRKMTLLERADRDTLDKIIELMELYSINAKEISAVRAQIPTVESVPDEPW</sequence>
<dbReference type="SUPFAM" id="SSF52540">
    <property type="entry name" value="P-loop containing nucleoside triphosphate hydrolases"/>
    <property type="match status" value="1"/>
</dbReference>
<keyword evidence="1" id="KW-1133">Transmembrane helix</keyword>
<dbReference type="Pfam" id="PF01926">
    <property type="entry name" value="MMR_HSR1"/>
    <property type="match status" value="1"/>
</dbReference>
<dbReference type="Proteomes" id="UP000054485">
    <property type="component" value="Unassembled WGS sequence"/>
</dbReference>
<dbReference type="GO" id="GO:0005525">
    <property type="term" value="F:GTP binding"/>
    <property type="evidence" value="ECO:0007669"/>
    <property type="project" value="InterPro"/>
</dbReference>